<keyword evidence="1" id="KW-1133">Transmembrane helix</keyword>
<dbReference type="AlphaFoldDB" id="A0AAN7VRQ9"/>
<dbReference type="EMBL" id="JAVRQU010000009">
    <property type="protein sequence ID" value="KAK5698611.1"/>
    <property type="molecule type" value="Genomic_DNA"/>
</dbReference>
<gene>
    <name evidence="3" type="ORF">LTR97_006257</name>
</gene>
<feature type="domain" description="DUF6594" evidence="2">
    <location>
        <begin position="23"/>
        <end position="282"/>
    </location>
</feature>
<dbReference type="Proteomes" id="UP001310594">
    <property type="component" value="Unassembled WGS sequence"/>
</dbReference>
<name>A0AAN7VRQ9_9PEZI</name>
<accession>A0AAN7VRQ9</accession>
<protein>
    <recommendedName>
        <fullName evidence="2">DUF6594 domain-containing protein</fullName>
    </recommendedName>
</protein>
<evidence type="ECO:0000256" key="1">
    <source>
        <dbReference type="SAM" id="Phobius"/>
    </source>
</evidence>
<proteinExistence type="predicted"/>
<feature type="transmembrane region" description="Helical" evidence="1">
    <location>
        <begin position="244"/>
        <end position="263"/>
    </location>
</feature>
<keyword evidence="1" id="KW-0812">Transmembrane</keyword>
<feature type="transmembrane region" description="Helical" evidence="1">
    <location>
        <begin position="270"/>
        <end position="288"/>
    </location>
</feature>
<dbReference type="PANTHER" id="PTHR34502">
    <property type="entry name" value="DUF6594 DOMAIN-CONTAINING PROTEIN-RELATED"/>
    <property type="match status" value="1"/>
</dbReference>
<dbReference type="InterPro" id="IPR046529">
    <property type="entry name" value="DUF6594"/>
</dbReference>
<keyword evidence="1" id="KW-0472">Membrane</keyword>
<sequence>MRDHETGGSPMLTSSIAPHTDGYPAIASFISSDPDSESFVFRKFNTLTARKLLNAQAELLDLEKRLTDFDAQTAASEDRELTDSARRWETFAANAKIRQQERERKEVMDEIEVKSEKYHQALLLQSQIARLVKPPRRVLQAYREALLGADGKDPKLGGKAQYMLDDEEDLVILNPPVHNDALSHFLRRYWLFGTRSRLTDPTSQTRYFPEQTLTFLVNICSTAIAATLLIGSILALYFVTSPDARLGIVLAFIVLFAVGLSVSTSASRDAVFAATAAYSAVLIVYISGSGISGATGGFSPGSSNCSTVA</sequence>
<dbReference type="PANTHER" id="PTHR34502:SF4">
    <property type="entry name" value="DUF6594 DOMAIN-CONTAINING PROTEIN"/>
    <property type="match status" value="1"/>
</dbReference>
<feature type="transmembrane region" description="Helical" evidence="1">
    <location>
        <begin position="215"/>
        <end position="238"/>
    </location>
</feature>
<reference evidence="3" key="1">
    <citation type="submission" date="2023-08" db="EMBL/GenBank/DDBJ databases">
        <title>Black Yeasts Isolated from many extreme environments.</title>
        <authorList>
            <person name="Coleine C."/>
            <person name="Stajich J.E."/>
            <person name="Selbmann L."/>
        </authorList>
    </citation>
    <scope>NUCLEOTIDE SEQUENCE</scope>
    <source>
        <strain evidence="3">CCFEE 5810</strain>
    </source>
</reference>
<evidence type="ECO:0000259" key="2">
    <source>
        <dbReference type="Pfam" id="PF20237"/>
    </source>
</evidence>
<comment type="caution">
    <text evidence="3">The sequence shown here is derived from an EMBL/GenBank/DDBJ whole genome shotgun (WGS) entry which is preliminary data.</text>
</comment>
<organism evidence="3 4">
    <name type="scientific">Elasticomyces elasticus</name>
    <dbReference type="NCBI Taxonomy" id="574655"/>
    <lineage>
        <taxon>Eukaryota</taxon>
        <taxon>Fungi</taxon>
        <taxon>Dikarya</taxon>
        <taxon>Ascomycota</taxon>
        <taxon>Pezizomycotina</taxon>
        <taxon>Dothideomycetes</taxon>
        <taxon>Dothideomycetidae</taxon>
        <taxon>Mycosphaerellales</taxon>
        <taxon>Teratosphaeriaceae</taxon>
        <taxon>Elasticomyces</taxon>
    </lineage>
</organism>
<dbReference type="Pfam" id="PF20237">
    <property type="entry name" value="DUF6594"/>
    <property type="match status" value="1"/>
</dbReference>
<evidence type="ECO:0000313" key="4">
    <source>
        <dbReference type="Proteomes" id="UP001310594"/>
    </source>
</evidence>
<evidence type="ECO:0000313" key="3">
    <source>
        <dbReference type="EMBL" id="KAK5698611.1"/>
    </source>
</evidence>